<dbReference type="SMART" id="SM01272">
    <property type="entry name" value="LsmAD"/>
    <property type="match status" value="1"/>
</dbReference>
<name>A0A0B6YM40_9EUPU</name>
<gene>
    <name evidence="2" type="primary">ORF28664</name>
</gene>
<feature type="non-terminal residue" evidence="2">
    <location>
        <position position="112"/>
    </location>
</feature>
<accession>A0A0B6YM40</accession>
<organism evidence="2">
    <name type="scientific">Arion vulgaris</name>
    <dbReference type="NCBI Taxonomy" id="1028688"/>
    <lineage>
        <taxon>Eukaryota</taxon>
        <taxon>Metazoa</taxon>
        <taxon>Spiralia</taxon>
        <taxon>Lophotrochozoa</taxon>
        <taxon>Mollusca</taxon>
        <taxon>Gastropoda</taxon>
        <taxon>Heterobranchia</taxon>
        <taxon>Euthyneura</taxon>
        <taxon>Panpulmonata</taxon>
        <taxon>Eupulmonata</taxon>
        <taxon>Stylommatophora</taxon>
        <taxon>Helicina</taxon>
        <taxon>Arionoidea</taxon>
        <taxon>Arionidae</taxon>
        <taxon>Arion</taxon>
    </lineage>
</organism>
<evidence type="ECO:0000259" key="1">
    <source>
        <dbReference type="SMART" id="SM01272"/>
    </source>
</evidence>
<dbReference type="PANTHER" id="PTHR12854:SF7">
    <property type="entry name" value="ATAXIN-2 HOMOLOG"/>
    <property type="match status" value="1"/>
</dbReference>
<reference evidence="2" key="1">
    <citation type="submission" date="2014-12" db="EMBL/GenBank/DDBJ databases">
        <title>Insight into the proteome of Arion vulgaris.</title>
        <authorList>
            <person name="Aradska J."/>
            <person name="Bulat T."/>
            <person name="Smidak R."/>
            <person name="Sarate P."/>
            <person name="Gangsoo J."/>
            <person name="Sialana F."/>
            <person name="Bilban M."/>
            <person name="Lubec G."/>
        </authorList>
    </citation>
    <scope>NUCLEOTIDE SEQUENCE</scope>
    <source>
        <tissue evidence="2">Skin</tissue>
    </source>
</reference>
<dbReference type="GO" id="GO:0010494">
    <property type="term" value="C:cytoplasmic stress granule"/>
    <property type="evidence" value="ECO:0007669"/>
    <property type="project" value="TreeGrafter"/>
</dbReference>
<dbReference type="InterPro" id="IPR045117">
    <property type="entry name" value="ATXN2-like"/>
</dbReference>
<dbReference type="PANTHER" id="PTHR12854">
    <property type="entry name" value="ATAXIN 2-RELATED"/>
    <property type="match status" value="1"/>
</dbReference>
<dbReference type="InterPro" id="IPR009604">
    <property type="entry name" value="LsmAD_domain"/>
</dbReference>
<dbReference type="EMBL" id="HACG01009981">
    <property type="protein sequence ID" value="CEK56846.1"/>
    <property type="molecule type" value="Transcribed_RNA"/>
</dbReference>
<proteinExistence type="predicted"/>
<dbReference type="AlphaFoldDB" id="A0A0B6YM40"/>
<feature type="domain" description="LsmAD" evidence="1">
    <location>
        <begin position="44"/>
        <end position="112"/>
    </location>
</feature>
<protein>
    <recommendedName>
        <fullName evidence="1">LsmAD domain-containing protein</fullName>
    </recommendedName>
</protein>
<evidence type="ECO:0000313" key="2">
    <source>
        <dbReference type="EMBL" id="CEK56846.1"/>
    </source>
</evidence>
<sequence>GSSLRELQPWQDDDIPDVNPTLSLDDVNGGWDSHSMFQANRDKFNVKSTYNEDLPEYTTKLPDPGSEGYEERQKFAQKHAEEIEQSEGYQNRIAKELGDSDEESQFSAVHSS</sequence>
<dbReference type="Pfam" id="PF06741">
    <property type="entry name" value="LsmAD"/>
    <property type="match status" value="1"/>
</dbReference>
<dbReference type="GO" id="GO:0034063">
    <property type="term" value="P:stress granule assembly"/>
    <property type="evidence" value="ECO:0007669"/>
    <property type="project" value="TreeGrafter"/>
</dbReference>
<dbReference type="GO" id="GO:0003729">
    <property type="term" value="F:mRNA binding"/>
    <property type="evidence" value="ECO:0007669"/>
    <property type="project" value="TreeGrafter"/>
</dbReference>
<feature type="non-terminal residue" evidence="2">
    <location>
        <position position="1"/>
    </location>
</feature>